<dbReference type="InterPro" id="IPR001461">
    <property type="entry name" value="Aspartic_peptidase_A1"/>
</dbReference>
<evidence type="ECO:0000256" key="6">
    <source>
        <dbReference type="SAM" id="SignalP"/>
    </source>
</evidence>
<accession>A0A8H5LKQ6</accession>
<dbReference type="PROSITE" id="PS00141">
    <property type="entry name" value="ASP_PROTEASE"/>
    <property type="match status" value="1"/>
</dbReference>
<protein>
    <recommendedName>
        <fullName evidence="7">Peptidase A1 domain-containing protein</fullName>
    </recommendedName>
</protein>
<feature type="signal peptide" evidence="6">
    <location>
        <begin position="1"/>
        <end position="17"/>
    </location>
</feature>
<feature type="compositionally biased region" description="Low complexity" evidence="4">
    <location>
        <begin position="554"/>
        <end position="564"/>
    </location>
</feature>
<dbReference type="OrthoDB" id="15189at2759"/>
<keyword evidence="5" id="KW-1133">Transmembrane helix</keyword>
<evidence type="ECO:0000256" key="5">
    <source>
        <dbReference type="SAM" id="Phobius"/>
    </source>
</evidence>
<evidence type="ECO:0000313" key="9">
    <source>
        <dbReference type="Proteomes" id="UP000559027"/>
    </source>
</evidence>
<dbReference type="EMBL" id="JAACJO010000003">
    <property type="protein sequence ID" value="KAF5361085.1"/>
    <property type="molecule type" value="Genomic_DNA"/>
</dbReference>
<feature type="chain" id="PRO_5034508753" description="Peptidase A1 domain-containing protein" evidence="6">
    <location>
        <begin position="18"/>
        <end position="646"/>
    </location>
</feature>
<evidence type="ECO:0000313" key="8">
    <source>
        <dbReference type="EMBL" id="KAF5361085.1"/>
    </source>
</evidence>
<dbReference type="CDD" id="cd05471">
    <property type="entry name" value="pepsin_like"/>
    <property type="match status" value="1"/>
</dbReference>
<keyword evidence="5" id="KW-0812">Transmembrane</keyword>
<keyword evidence="3" id="KW-0645">Protease</keyword>
<evidence type="ECO:0000256" key="2">
    <source>
        <dbReference type="ARBA" id="ARBA00022750"/>
    </source>
</evidence>
<keyword evidence="6" id="KW-0732">Signal</keyword>
<dbReference type="PANTHER" id="PTHR47966">
    <property type="entry name" value="BETA-SITE APP-CLEAVING ENZYME, ISOFORM A-RELATED"/>
    <property type="match status" value="1"/>
</dbReference>
<dbReference type="InterPro" id="IPR033121">
    <property type="entry name" value="PEPTIDASE_A1"/>
</dbReference>
<keyword evidence="2 3" id="KW-0064">Aspartyl protease</keyword>
<reference evidence="8 9" key="1">
    <citation type="journal article" date="2020" name="ISME J.">
        <title>Uncovering the hidden diversity of litter-decomposition mechanisms in mushroom-forming fungi.</title>
        <authorList>
            <person name="Floudas D."/>
            <person name="Bentzer J."/>
            <person name="Ahren D."/>
            <person name="Johansson T."/>
            <person name="Persson P."/>
            <person name="Tunlid A."/>
        </authorList>
    </citation>
    <scope>NUCLEOTIDE SEQUENCE [LARGE SCALE GENOMIC DNA]</scope>
    <source>
        <strain evidence="8 9">CBS 146.42</strain>
    </source>
</reference>
<evidence type="ECO:0000259" key="7">
    <source>
        <dbReference type="PROSITE" id="PS51767"/>
    </source>
</evidence>
<dbReference type="InterPro" id="IPR021109">
    <property type="entry name" value="Peptidase_aspartic_dom_sf"/>
</dbReference>
<sequence>MPNLLPSLALFIVSVHGIRVPIETRYFNDAPRSSLSRRDPTSVSNTGNAQYVSNITLGGVTLPVLLDTGSSDLWAAFPGSQPSITDLGSSVSLSYAVGQVGGSISATTLQFGNYSVDNQAFLYVSDTSTFTNDIRSQGYYGLLGLGPNSGSVIRKKIKKDSRGDTMLAHIFENHSLTDNYISFLLDRKGVPDPPFKGQITISELVPGFENITSMPKNDVDEVNRLLKADQHWQIFTDKDNGIIGPDGQPLKVDSIVPGCPDGQLVAVIDSGFTFSQVPRDISDQIYGRVKNAFYDTKEEFWMIPCEQELNITFNFGGKSYPVHPLDTVDNNFNRVDSMGNPICLGAFQPITSAFSLLGHYDMILGMSFLRNAYTLLDFGDWIDVSSKKQADPYIQLLSVTNPATAHSDFVKVRLGGVDTTGASQYALLPPNQMTHSPVSEEEKKKKYQEMILSRWPYILLGCLVFTLGLTGYCVWRCCCRKNRKQSDSKFLGFFKRGGKNSTGGRELGGEMSSEFGSGNGTGNVRKQGEDSSYYPLAEQNNHSMYALNSNISQQNYEQQQHPQQLTSPSRTRLYPGDPFAPGSGQNWDNRSMHSLQGGPPSPTAVQPPHSAYAINPHASDSVASVHMQRQQYDYGDGSGYTGSYAR</sequence>
<dbReference type="InterPro" id="IPR034164">
    <property type="entry name" value="Pepsin-like_dom"/>
</dbReference>
<feature type="domain" description="Peptidase A1" evidence="7">
    <location>
        <begin position="51"/>
        <end position="387"/>
    </location>
</feature>
<dbReference type="AlphaFoldDB" id="A0A8H5LKQ6"/>
<gene>
    <name evidence="8" type="ORF">D9756_004879</name>
</gene>
<dbReference type="Proteomes" id="UP000559027">
    <property type="component" value="Unassembled WGS sequence"/>
</dbReference>
<feature type="compositionally biased region" description="Polar residues" evidence="4">
    <location>
        <begin position="583"/>
        <end position="594"/>
    </location>
</feature>
<feature type="region of interest" description="Disordered" evidence="4">
    <location>
        <begin position="554"/>
        <end position="646"/>
    </location>
</feature>
<dbReference type="PANTHER" id="PTHR47966:SF51">
    <property type="entry name" value="BETA-SITE APP-CLEAVING ENZYME, ISOFORM A-RELATED"/>
    <property type="match status" value="1"/>
</dbReference>
<dbReference type="Gene3D" id="2.40.70.10">
    <property type="entry name" value="Acid Proteases"/>
    <property type="match status" value="2"/>
</dbReference>
<comment type="similarity">
    <text evidence="1 3">Belongs to the peptidase A1 family.</text>
</comment>
<feature type="region of interest" description="Disordered" evidence="4">
    <location>
        <begin position="501"/>
        <end position="529"/>
    </location>
</feature>
<keyword evidence="9" id="KW-1185">Reference proteome</keyword>
<dbReference type="SUPFAM" id="SSF50630">
    <property type="entry name" value="Acid proteases"/>
    <property type="match status" value="1"/>
</dbReference>
<dbReference type="PRINTS" id="PR00792">
    <property type="entry name" value="PEPSIN"/>
</dbReference>
<evidence type="ECO:0000256" key="4">
    <source>
        <dbReference type="SAM" id="MobiDB-lite"/>
    </source>
</evidence>
<organism evidence="8 9">
    <name type="scientific">Leucocoprinus leucothites</name>
    <dbReference type="NCBI Taxonomy" id="201217"/>
    <lineage>
        <taxon>Eukaryota</taxon>
        <taxon>Fungi</taxon>
        <taxon>Dikarya</taxon>
        <taxon>Basidiomycota</taxon>
        <taxon>Agaricomycotina</taxon>
        <taxon>Agaricomycetes</taxon>
        <taxon>Agaricomycetidae</taxon>
        <taxon>Agaricales</taxon>
        <taxon>Agaricineae</taxon>
        <taxon>Agaricaceae</taxon>
        <taxon>Leucocoprinus</taxon>
    </lineage>
</organism>
<evidence type="ECO:0000256" key="1">
    <source>
        <dbReference type="ARBA" id="ARBA00007447"/>
    </source>
</evidence>
<keyword evidence="5" id="KW-0472">Membrane</keyword>
<dbReference type="GO" id="GO:0004190">
    <property type="term" value="F:aspartic-type endopeptidase activity"/>
    <property type="evidence" value="ECO:0007669"/>
    <property type="project" value="UniProtKB-KW"/>
</dbReference>
<feature type="transmembrane region" description="Helical" evidence="5">
    <location>
        <begin position="455"/>
        <end position="475"/>
    </location>
</feature>
<proteinExistence type="inferred from homology"/>
<dbReference type="GO" id="GO:0006508">
    <property type="term" value="P:proteolysis"/>
    <property type="evidence" value="ECO:0007669"/>
    <property type="project" value="UniProtKB-KW"/>
</dbReference>
<evidence type="ECO:0000256" key="3">
    <source>
        <dbReference type="RuleBase" id="RU000454"/>
    </source>
</evidence>
<keyword evidence="3" id="KW-0378">Hydrolase</keyword>
<name>A0A8H5LKQ6_9AGAR</name>
<comment type="caution">
    <text evidence="8">The sequence shown here is derived from an EMBL/GenBank/DDBJ whole genome shotgun (WGS) entry which is preliminary data.</text>
</comment>
<dbReference type="Pfam" id="PF00026">
    <property type="entry name" value="Asp"/>
    <property type="match status" value="2"/>
</dbReference>
<dbReference type="InterPro" id="IPR001969">
    <property type="entry name" value="Aspartic_peptidase_AS"/>
</dbReference>
<dbReference type="PROSITE" id="PS51767">
    <property type="entry name" value="PEPTIDASE_A1"/>
    <property type="match status" value="1"/>
</dbReference>